<dbReference type="SUPFAM" id="SSF53901">
    <property type="entry name" value="Thiolase-like"/>
    <property type="match status" value="1"/>
</dbReference>
<keyword evidence="6" id="KW-0276">Fatty acid metabolism</keyword>
<name>Q2SHY8_HAHCH</name>
<sequence>MNSFEDNLEAGADSAIAIVAMACRFPGADTPEAFWRNLIAGVESVAELTDAELDAAGVPKSEYQRPDYVRRVAALGDVSGFDAALFDMNPRESQLLDPQHRLLLECAWEALERACCNPDEFPGPIGVFAGCGMPNYFYRHVLPNTDARRVSDLYQALLLNDKDFLSTRIAYKLGLTGPAVGVQTACSTSLMAVHLACQSLLAGDCDMALAGGASVQLPQHGGFRSQSGMILSPRGQCRAFDAEADGTAVGSGAGLVALKRLDDARENGDRVLAVIRATAANNDGRRKVGFTAPSVQGQAEVIREAQLTANIDPQAIQYVEAHGTGTHLGDPIEIEALARAFDITPNGGRRCAIGSVKTNIGHLDAAAGVAGLIKTVLCLHYETLPPSLHCQQPNPQIDWLRTPFRVCSETESWPRGDAPRLAAVSAFGMGGSNVHAILEEAPLATRAPRSASRQDDKSAPSQLLLLSAAGEQSADQVAERLAQHLDERPHTHLGDLAYTLALSKKALPYRATLAAATPAEAIAQLRFPNDLSWRRVQDSAPTAAFMFPGQGAQYAGMGAELYQSEPVYREAVDQCLHAAPPLIAQKLRPLLTRPRGADAEQGDQDLKQTALAQPALFIVDYAMAMLLQSWGLTPQALIGHSLGEYVAACVAGVFSPEDGVRLVAERGRLMQSMPSGTMIAVRIGQRQAEAYAGAGVSLAVANGPHANVFAGPPGPMEDFAAALEDAQIGYHRLQASHAFHTAMMEPMLDAFAELLDAIPLQAPRLPVYANLSGARLTAEQAVSADYWRQHLRRPVQFYQGLQTLCAETQVDTLLEVGPGRALTGFAGALPQRAEPGLEAIATFAAGPGQDSRKSALDCVGRLWSKGFAINLPGLFGNQDGRFIPTPTYPFDRRRYWIDPPKLTDHALSEERQALEDWFYTRSWSRLSGTPNVNASGGKWLLLTDANARTDALVQGLSDHQSHTLVTVTDTAVTALTPHAEHPDQRQTIALPADVAGDPAALFALLAENDLLPDHVLFARNLSKPAANSAEFEATSQDLSLLSALLQQLGALRSEVYVAVATTGTQSVLGSESLRPARGALLGPLLSARQEFPALRTLLIDVETDVENASAVSALTRQLPALLALAHPSQEADFNAGPPLVALRGRHAWRCEWRPCRSGAEPGTTRPVSDEPVSSGVYLITGGLGKIGLALATGLAQRGARHIRLVSRTPLPSPEQWPHYLDDPSTPVRQRHAISTLLALHETGAPVSVTAADVSDADAMGALLDEVCDRYGAIDAIIHAAADMSQAHEQPINPELAGAWETMLQAKVDGVRTLAGLVARRPVRRVVCMSSLAALLGGYQMGAYAAANLVMDLEVAQFAAHSDASRGAKWLTLNWDAWRPDSASGLGMGANAKIAQEFFDKSTLAANAIDSKEGFLALEQALQLSDALLQMEDEHQVAISTLSLKSRFHRLYHPRRNAPGHDAGASSRPHSVPPGSSGDHAPGDHAELMLCDILGELLAVPILNVKDNFFDLGGDSLIATQAISRIRERCGADLSLADFFNCPSVRELAALTRDKTDGDSAESGQAPSADAPARVEIEL</sequence>
<dbReference type="InterPro" id="IPR057326">
    <property type="entry name" value="KR_dom"/>
</dbReference>
<dbReference type="InterPro" id="IPR001227">
    <property type="entry name" value="Ac_transferase_dom_sf"/>
</dbReference>
<dbReference type="HOGENOM" id="CLU_000022_35_4_6"/>
<dbReference type="Pfam" id="PF00550">
    <property type="entry name" value="PP-binding"/>
    <property type="match status" value="1"/>
</dbReference>
<keyword evidence="4" id="KW-0597">Phosphoprotein</keyword>
<feature type="region of interest" description="Disordered" evidence="9">
    <location>
        <begin position="1454"/>
        <end position="1482"/>
    </location>
</feature>
<dbReference type="InterPro" id="IPR013968">
    <property type="entry name" value="PKS_KR"/>
</dbReference>
<dbReference type="SUPFAM" id="SSF47336">
    <property type="entry name" value="ACP-like"/>
    <property type="match status" value="1"/>
</dbReference>
<evidence type="ECO:0000256" key="2">
    <source>
        <dbReference type="ARBA" id="ARBA00006484"/>
    </source>
</evidence>
<dbReference type="PANTHER" id="PTHR43775">
    <property type="entry name" value="FATTY ACID SYNTHASE"/>
    <property type="match status" value="1"/>
</dbReference>
<evidence type="ECO:0000256" key="1">
    <source>
        <dbReference type="ARBA" id="ARBA00005194"/>
    </source>
</evidence>
<dbReference type="Pfam" id="PF02801">
    <property type="entry name" value="Ketoacyl-synt_C"/>
    <property type="match status" value="1"/>
</dbReference>
<dbReference type="PROSITE" id="PS50075">
    <property type="entry name" value="CARRIER"/>
    <property type="match status" value="1"/>
</dbReference>
<dbReference type="SMART" id="SM00822">
    <property type="entry name" value="PKS_KR"/>
    <property type="match status" value="1"/>
</dbReference>
<dbReference type="InterPro" id="IPR016035">
    <property type="entry name" value="Acyl_Trfase/lysoPLipase"/>
</dbReference>
<dbReference type="PROSITE" id="PS00012">
    <property type="entry name" value="PHOSPHOPANTETHEINE"/>
    <property type="match status" value="1"/>
</dbReference>
<dbReference type="InterPro" id="IPR036291">
    <property type="entry name" value="NAD(P)-bd_dom_sf"/>
</dbReference>
<keyword evidence="7" id="KW-0443">Lipid metabolism</keyword>
<dbReference type="SMART" id="SM00823">
    <property type="entry name" value="PKS_PP"/>
    <property type="match status" value="1"/>
</dbReference>
<feature type="domain" description="Ketosynthase family 3 (KS3)" evidence="11">
    <location>
        <begin position="13"/>
        <end position="440"/>
    </location>
</feature>
<dbReference type="UniPathway" id="UPA00094"/>
<proteinExistence type="inferred from homology"/>
<evidence type="ECO:0000256" key="7">
    <source>
        <dbReference type="ARBA" id="ARBA00023098"/>
    </source>
</evidence>
<dbReference type="Proteomes" id="UP000000238">
    <property type="component" value="Chromosome"/>
</dbReference>
<dbReference type="InterPro" id="IPR014031">
    <property type="entry name" value="Ketoacyl_synth_C"/>
</dbReference>
<dbReference type="SMART" id="SM00827">
    <property type="entry name" value="PKS_AT"/>
    <property type="match status" value="1"/>
</dbReference>
<dbReference type="CDD" id="cd08953">
    <property type="entry name" value="KR_2_SDR_x"/>
    <property type="match status" value="1"/>
</dbReference>
<dbReference type="GO" id="GO:0004312">
    <property type="term" value="F:fatty acid synthase activity"/>
    <property type="evidence" value="ECO:0007669"/>
    <property type="project" value="TreeGrafter"/>
</dbReference>
<dbReference type="InterPro" id="IPR020806">
    <property type="entry name" value="PKS_PP-bd"/>
</dbReference>
<dbReference type="SUPFAM" id="SSF55048">
    <property type="entry name" value="Probable ACP-binding domain of malonyl-CoA ACP transacylase"/>
    <property type="match status" value="1"/>
</dbReference>
<dbReference type="STRING" id="349521.HCH_02965"/>
<gene>
    <name evidence="12" type="ordered locus">HCH_02965</name>
</gene>
<accession>Q2SHY8</accession>
<keyword evidence="5" id="KW-0808">Transferase</keyword>
<dbReference type="SUPFAM" id="SSF51735">
    <property type="entry name" value="NAD(P)-binding Rossmann-fold domains"/>
    <property type="match status" value="2"/>
</dbReference>
<evidence type="ECO:0000259" key="11">
    <source>
        <dbReference type="PROSITE" id="PS52004"/>
    </source>
</evidence>
<dbReference type="GO" id="GO:0004315">
    <property type="term" value="F:3-oxoacyl-[acyl-carrier-protein] synthase activity"/>
    <property type="evidence" value="ECO:0007669"/>
    <property type="project" value="InterPro"/>
</dbReference>
<dbReference type="Pfam" id="PF08659">
    <property type="entry name" value="KR"/>
    <property type="match status" value="1"/>
</dbReference>
<dbReference type="InterPro" id="IPR029058">
    <property type="entry name" value="AB_hydrolase_fold"/>
</dbReference>
<reference evidence="12 13" key="1">
    <citation type="journal article" date="2005" name="Nucleic Acids Res.">
        <title>Genomic blueprint of Hahella chejuensis, a marine microbe producing an algicidal agent.</title>
        <authorList>
            <person name="Jeong H."/>
            <person name="Yim J.H."/>
            <person name="Lee C."/>
            <person name="Choi S.-H."/>
            <person name="Park Y.K."/>
            <person name="Yoon S.H."/>
            <person name="Hur C.-G."/>
            <person name="Kang H.-Y."/>
            <person name="Kim D."/>
            <person name="Lee H.H."/>
            <person name="Park K.H."/>
            <person name="Park S.-H."/>
            <person name="Park H.-S."/>
            <person name="Lee H.K."/>
            <person name="Oh T.K."/>
            <person name="Kim J.F."/>
        </authorList>
    </citation>
    <scope>NUCLEOTIDE SEQUENCE [LARGE SCALE GENOMIC DNA]</scope>
    <source>
        <strain evidence="12 13">KCTC 2396</strain>
    </source>
</reference>
<dbReference type="CDD" id="cd00833">
    <property type="entry name" value="PKS"/>
    <property type="match status" value="1"/>
</dbReference>
<dbReference type="InterPro" id="IPR016039">
    <property type="entry name" value="Thiolase-like"/>
</dbReference>
<dbReference type="Gene3D" id="3.40.47.10">
    <property type="match status" value="1"/>
</dbReference>
<protein>
    <submittedName>
        <fullName evidence="12">Polyketide synthase modules and related protein</fullName>
    </submittedName>
</protein>
<dbReference type="InterPro" id="IPR036736">
    <property type="entry name" value="ACP-like_sf"/>
</dbReference>
<evidence type="ECO:0000259" key="10">
    <source>
        <dbReference type="PROSITE" id="PS50075"/>
    </source>
</evidence>
<dbReference type="Gene3D" id="3.40.50.720">
    <property type="entry name" value="NAD(P)-binding Rossmann-like Domain"/>
    <property type="match status" value="1"/>
</dbReference>
<evidence type="ECO:0000256" key="3">
    <source>
        <dbReference type="ARBA" id="ARBA00022450"/>
    </source>
</evidence>
<keyword evidence="3" id="KW-0596">Phosphopantetheine</keyword>
<organism evidence="12 13">
    <name type="scientific">Hahella chejuensis (strain KCTC 2396)</name>
    <dbReference type="NCBI Taxonomy" id="349521"/>
    <lineage>
        <taxon>Bacteria</taxon>
        <taxon>Pseudomonadati</taxon>
        <taxon>Pseudomonadota</taxon>
        <taxon>Gammaproteobacteria</taxon>
        <taxon>Oceanospirillales</taxon>
        <taxon>Hahellaceae</taxon>
        <taxon>Hahella</taxon>
    </lineage>
</organism>
<dbReference type="Gene3D" id="3.30.70.3290">
    <property type="match status" value="1"/>
</dbReference>
<dbReference type="PROSITE" id="PS00606">
    <property type="entry name" value="KS3_1"/>
    <property type="match status" value="1"/>
</dbReference>
<dbReference type="InterPro" id="IPR020841">
    <property type="entry name" value="PKS_Beta-ketoAc_synthase_dom"/>
</dbReference>
<dbReference type="Pfam" id="PF00109">
    <property type="entry name" value="ketoacyl-synt"/>
    <property type="match status" value="1"/>
</dbReference>
<dbReference type="InterPro" id="IPR016036">
    <property type="entry name" value="Malonyl_transacylase_ACP-bd"/>
</dbReference>
<dbReference type="InterPro" id="IPR018201">
    <property type="entry name" value="Ketoacyl_synth_AS"/>
</dbReference>
<dbReference type="EMBL" id="CP000155">
    <property type="protein sequence ID" value="ABC29736.1"/>
    <property type="molecule type" value="Genomic_DNA"/>
</dbReference>
<comment type="similarity">
    <text evidence="2">Belongs to the short-chain dehydrogenases/reductases (SDR) family.</text>
</comment>
<evidence type="ECO:0000256" key="8">
    <source>
        <dbReference type="ARBA" id="ARBA00023268"/>
    </source>
</evidence>
<dbReference type="InterPro" id="IPR050091">
    <property type="entry name" value="PKS_NRPS_Biosynth_Enz"/>
</dbReference>
<dbReference type="InterPro" id="IPR014030">
    <property type="entry name" value="Ketoacyl_synth_N"/>
</dbReference>
<dbReference type="SMART" id="SM00825">
    <property type="entry name" value="PKS_KS"/>
    <property type="match status" value="1"/>
</dbReference>
<dbReference type="InterPro" id="IPR014043">
    <property type="entry name" value="Acyl_transferase_dom"/>
</dbReference>
<evidence type="ECO:0000256" key="5">
    <source>
        <dbReference type="ARBA" id="ARBA00022679"/>
    </source>
</evidence>
<dbReference type="GO" id="GO:0006633">
    <property type="term" value="P:fatty acid biosynthetic process"/>
    <property type="evidence" value="ECO:0007669"/>
    <property type="project" value="UniProtKB-UniPathway"/>
</dbReference>
<dbReference type="Gene3D" id="3.40.50.1820">
    <property type="entry name" value="alpha/beta hydrolase"/>
    <property type="match status" value="1"/>
</dbReference>
<evidence type="ECO:0000313" key="12">
    <source>
        <dbReference type="EMBL" id="ABC29736.1"/>
    </source>
</evidence>
<dbReference type="PANTHER" id="PTHR43775:SF51">
    <property type="entry name" value="INACTIVE PHENOLPHTHIOCEROL SYNTHESIS POLYKETIDE SYNTHASE TYPE I PKS1-RELATED"/>
    <property type="match status" value="1"/>
</dbReference>
<evidence type="ECO:0000256" key="4">
    <source>
        <dbReference type="ARBA" id="ARBA00022553"/>
    </source>
</evidence>
<dbReference type="OrthoDB" id="9778690at2"/>
<feature type="domain" description="Carrier" evidence="10">
    <location>
        <begin position="1480"/>
        <end position="1555"/>
    </location>
</feature>
<evidence type="ECO:0000313" key="13">
    <source>
        <dbReference type="Proteomes" id="UP000000238"/>
    </source>
</evidence>
<dbReference type="KEGG" id="hch:HCH_02965"/>
<evidence type="ECO:0000256" key="6">
    <source>
        <dbReference type="ARBA" id="ARBA00022832"/>
    </source>
</evidence>
<dbReference type="GO" id="GO:0031177">
    <property type="term" value="F:phosphopantetheine binding"/>
    <property type="evidence" value="ECO:0007669"/>
    <property type="project" value="InterPro"/>
</dbReference>
<feature type="region of interest" description="Disordered" evidence="9">
    <location>
        <begin position="1552"/>
        <end position="1578"/>
    </location>
</feature>
<dbReference type="InterPro" id="IPR009081">
    <property type="entry name" value="PP-bd_ACP"/>
</dbReference>
<dbReference type="Pfam" id="PF16197">
    <property type="entry name" value="KAsynt_C_assoc"/>
    <property type="match status" value="1"/>
</dbReference>
<keyword evidence="13" id="KW-1185">Reference proteome</keyword>
<dbReference type="eggNOG" id="COG3321">
    <property type="taxonomic scope" value="Bacteria"/>
</dbReference>
<dbReference type="Pfam" id="PF00698">
    <property type="entry name" value="Acyl_transf_1"/>
    <property type="match status" value="1"/>
</dbReference>
<comment type="pathway">
    <text evidence="1">Lipid metabolism; fatty acid biosynthesis.</text>
</comment>
<dbReference type="SUPFAM" id="SSF52151">
    <property type="entry name" value="FabD/lysophospholipase-like"/>
    <property type="match status" value="1"/>
</dbReference>
<keyword evidence="8" id="KW-0511">Multifunctional enzyme</keyword>
<dbReference type="InterPro" id="IPR006162">
    <property type="entry name" value="Ppantetheine_attach_site"/>
</dbReference>
<dbReference type="RefSeq" id="WP_011396805.1">
    <property type="nucleotide sequence ID" value="NC_007645.1"/>
</dbReference>
<dbReference type="InterPro" id="IPR032821">
    <property type="entry name" value="PKS_assoc"/>
</dbReference>
<dbReference type="eggNOG" id="COG1028">
    <property type="taxonomic scope" value="Bacteria"/>
</dbReference>
<dbReference type="Gene3D" id="3.40.366.10">
    <property type="entry name" value="Malonyl-Coenzyme A Acyl Carrier Protein, domain 2"/>
    <property type="match status" value="1"/>
</dbReference>
<dbReference type="FunFam" id="3.40.47.10:FF:000042">
    <property type="entry name" value="Polyketide synthase Pks13"/>
    <property type="match status" value="1"/>
</dbReference>
<dbReference type="PROSITE" id="PS52004">
    <property type="entry name" value="KS3_2"/>
    <property type="match status" value="1"/>
</dbReference>
<evidence type="ECO:0000256" key="9">
    <source>
        <dbReference type="SAM" id="MobiDB-lite"/>
    </source>
</evidence>